<dbReference type="GO" id="GO:0019843">
    <property type="term" value="F:rRNA binding"/>
    <property type="evidence" value="ECO:0007669"/>
    <property type="project" value="UniProtKB-KW"/>
</dbReference>
<comment type="cofactor">
    <cofactor evidence="10">
        <name>Zn(2+)</name>
        <dbReference type="ChEBI" id="CHEBI:29105"/>
    </cofactor>
    <text evidence="10">Binds 1 zinc ion per subunit.</text>
</comment>
<dbReference type="GO" id="GO:0005525">
    <property type="term" value="F:GTP binding"/>
    <property type="evidence" value="ECO:0007669"/>
    <property type="project" value="UniProtKB-UniRule"/>
</dbReference>
<evidence type="ECO:0000256" key="1">
    <source>
        <dbReference type="ARBA" id="ARBA00022490"/>
    </source>
</evidence>
<feature type="binding site" evidence="10">
    <location>
        <position position="260"/>
    </location>
    <ligand>
        <name>Zn(2+)</name>
        <dbReference type="ChEBI" id="CHEBI:29105"/>
    </ligand>
</feature>
<dbReference type="SUPFAM" id="SSF50249">
    <property type="entry name" value="Nucleic acid-binding proteins"/>
    <property type="match status" value="1"/>
</dbReference>
<evidence type="ECO:0000256" key="4">
    <source>
        <dbReference type="ARBA" id="ARBA00022730"/>
    </source>
</evidence>
<gene>
    <name evidence="10" type="primary">rsgA</name>
    <name evidence="13" type="ORF">IB211_01631</name>
</gene>
<feature type="domain" description="CP-type G" evidence="12">
    <location>
        <begin position="64"/>
        <end position="220"/>
    </location>
</feature>
<evidence type="ECO:0000256" key="8">
    <source>
        <dbReference type="ARBA" id="ARBA00022884"/>
    </source>
</evidence>
<dbReference type="GO" id="GO:0042274">
    <property type="term" value="P:ribosomal small subunit biogenesis"/>
    <property type="evidence" value="ECO:0007669"/>
    <property type="project" value="UniProtKB-UniRule"/>
</dbReference>
<evidence type="ECO:0000256" key="5">
    <source>
        <dbReference type="ARBA" id="ARBA00022741"/>
    </source>
</evidence>
<name>A0A0S2W3U6_9FIRM</name>
<dbReference type="Gene3D" id="2.40.50.140">
    <property type="entry name" value="Nucleic acid-binding proteins"/>
    <property type="match status" value="1"/>
</dbReference>
<comment type="function">
    <text evidence="10">One of several proteins that assist in the late maturation steps of the functional core of the 30S ribosomal subunit. Helps release RbfA from mature subunits. May play a role in the assembly of ribosomal proteins into the subunit. Circularly permuted GTPase that catalyzes slow GTP hydrolysis, GTPase activity is stimulated by the 30S ribosomal subunit.</text>
</comment>
<dbReference type="KEGG" id="ibu:IB211_01631"/>
<comment type="subunit">
    <text evidence="10">Monomer. Associates with 30S ribosomal subunit, binds 16S rRNA.</text>
</comment>
<keyword evidence="2 10" id="KW-0690">Ribosome biogenesis</keyword>
<dbReference type="InterPro" id="IPR031944">
    <property type="entry name" value="RsgA_N"/>
</dbReference>
<dbReference type="eggNOG" id="COG1162">
    <property type="taxonomic scope" value="Bacteria"/>
</dbReference>
<feature type="binding site" evidence="10">
    <location>
        <position position="247"/>
    </location>
    <ligand>
        <name>Zn(2+)</name>
        <dbReference type="ChEBI" id="CHEBI:29105"/>
    </ligand>
</feature>
<dbReference type="AlphaFoldDB" id="A0A0S2W3U6"/>
<feature type="binding site" evidence="10">
    <location>
        <position position="254"/>
    </location>
    <ligand>
        <name>Zn(2+)</name>
        <dbReference type="ChEBI" id="CHEBI:29105"/>
    </ligand>
</feature>
<proteinExistence type="inferred from homology"/>
<dbReference type="PROSITE" id="PS50936">
    <property type="entry name" value="ENGC_GTPASE"/>
    <property type="match status" value="1"/>
</dbReference>
<protein>
    <recommendedName>
        <fullName evidence="10">Small ribosomal subunit biogenesis GTPase RsgA</fullName>
        <ecNumber evidence="10">3.6.1.-</ecNumber>
    </recommendedName>
</protein>
<dbReference type="PANTHER" id="PTHR32120:SF11">
    <property type="entry name" value="SMALL RIBOSOMAL SUBUNIT BIOGENESIS GTPASE RSGA 1, MITOCHONDRIAL-RELATED"/>
    <property type="match status" value="1"/>
</dbReference>
<feature type="binding site" evidence="10">
    <location>
        <position position="252"/>
    </location>
    <ligand>
        <name>Zn(2+)</name>
        <dbReference type="ChEBI" id="CHEBI:29105"/>
    </ligand>
</feature>
<evidence type="ECO:0000256" key="3">
    <source>
        <dbReference type="ARBA" id="ARBA00022723"/>
    </source>
</evidence>
<dbReference type="PATRIC" id="fig|1297617.4.peg.1672"/>
<evidence type="ECO:0000259" key="12">
    <source>
        <dbReference type="PROSITE" id="PS51721"/>
    </source>
</evidence>
<dbReference type="Pfam" id="PF16745">
    <property type="entry name" value="RsgA_N"/>
    <property type="match status" value="1"/>
</dbReference>
<dbReference type="STRING" id="1297617.IB211_01631"/>
<dbReference type="Gene3D" id="3.40.50.300">
    <property type="entry name" value="P-loop containing nucleotide triphosphate hydrolases"/>
    <property type="match status" value="1"/>
</dbReference>
<keyword evidence="9 10" id="KW-0342">GTP-binding</keyword>
<dbReference type="Pfam" id="PF03193">
    <property type="entry name" value="RsgA_GTPase"/>
    <property type="match status" value="1"/>
</dbReference>
<comment type="subcellular location">
    <subcellularLocation>
        <location evidence="10">Cytoplasm</location>
    </subcellularLocation>
</comment>
<organism evidence="13 14">
    <name type="scientific">Intestinimonas butyriciproducens</name>
    <dbReference type="NCBI Taxonomy" id="1297617"/>
    <lineage>
        <taxon>Bacteria</taxon>
        <taxon>Bacillati</taxon>
        <taxon>Bacillota</taxon>
        <taxon>Clostridia</taxon>
        <taxon>Eubacteriales</taxon>
        <taxon>Intestinimonas</taxon>
    </lineage>
</organism>
<comment type="similarity">
    <text evidence="10">Belongs to the TRAFAC class YlqF/YawG GTPase family. RsgA subfamily.</text>
</comment>
<accession>A0A0S2W3U6</accession>
<keyword evidence="1 10" id="KW-0963">Cytoplasm</keyword>
<dbReference type="InterPro" id="IPR027417">
    <property type="entry name" value="P-loop_NTPase"/>
</dbReference>
<reference evidence="13 14" key="1">
    <citation type="journal article" date="2015" name="Nat. Commun.">
        <title>Production of butyrate from lysine and the Amadori product fructoselysine by a human gut commensal.</title>
        <authorList>
            <person name="Bui T.P."/>
            <person name="Ritari J."/>
            <person name="Boeren S."/>
            <person name="de Waard P."/>
            <person name="Plugge C.M."/>
            <person name="de Vos W.M."/>
        </authorList>
    </citation>
    <scope>NUCLEOTIDE SEQUENCE [LARGE SCALE GENOMIC DNA]</scope>
    <source>
        <strain evidence="13 14">AF211</strain>
    </source>
</reference>
<dbReference type="NCBIfam" id="TIGR00157">
    <property type="entry name" value="ribosome small subunit-dependent GTPase A"/>
    <property type="match status" value="1"/>
</dbReference>
<feature type="binding site" evidence="10">
    <location>
        <begin position="114"/>
        <end position="117"/>
    </location>
    <ligand>
        <name>GTP</name>
        <dbReference type="ChEBI" id="CHEBI:37565"/>
    </ligand>
</feature>
<dbReference type="InterPro" id="IPR030378">
    <property type="entry name" value="G_CP_dom"/>
</dbReference>
<dbReference type="CDD" id="cd04466">
    <property type="entry name" value="S1_YloQ_GTPase"/>
    <property type="match status" value="1"/>
</dbReference>
<dbReference type="InterPro" id="IPR010914">
    <property type="entry name" value="RsgA_GTPase_dom"/>
</dbReference>
<dbReference type="GO" id="GO:0005737">
    <property type="term" value="C:cytoplasm"/>
    <property type="evidence" value="ECO:0007669"/>
    <property type="project" value="UniProtKB-SubCell"/>
</dbReference>
<dbReference type="EC" id="3.6.1.-" evidence="10"/>
<keyword evidence="8 10" id="KW-0694">RNA-binding</keyword>
<dbReference type="PROSITE" id="PS51721">
    <property type="entry name" value="G_CP"/>
    <property type="match status" value="1"/>
</dbReference>
<evidence type="ECO:0000313" key="13">
    <source>
        <dbReference type="EMBL" id="ALP94022.1"/>
    </source>
</evidence>
<dbReference type="Gene3D" id="1.10.40.50">
    <property type="entry name" value="Probable gtpase engc, domain 3"/>
    <property type="match status" value="1"/>
</dbReference>
<evidence type="ECO:0000256" key="7">
    <source>
        <dbReference type="ARBA" id="ARBA00022833"/>
    </source>
</evidence>
<dbReference type="InterPro" id="IPR012340">
    <property type="entry name" value="NA-bd_OB-fold"/>
</dbReference>
<keyword evidence="4 10" id="KW-0699">rRNA-binding</keyword>
<dbReference type="InterPro" id="IPR004881">
    <property type="entry name" value="Ribosome_biogen_GTPase_RsgA"/>
</dbReference>
<keyword evidence="5 10" id="KW-0547">Nucleotide-binding</keyword>
<dbReference type="Proteomes" id="UP000064844">
    <property type="component" value="Chromosome"/>
</dbReference>
<dbReference type="RefSeq" id="WP_033116716.1">
    <property type="nucleotide sequence ID" value="NZ_CALICV010000127.1"/>
</dbReference>
<keyword evidence="6 10" id="KW-0378">Hydrolase</keyword>
<evidence type="ECO:0000256" key="10">
    <source>
        <dbReference type="HAMAP-Rule" id="MF_01820"/>
    </source>
</evidence>
<evidence type="ECO:0000259" key="11">
    <source>
        <dbReference type="PROSITE" id="PS50936"/>
    </source>
</evidence>
<dbReference type="SUPFAM" id="SSF52540">
    <property type="entry name" value="P-loop containing nucleoside triphosphate hydrolases"/>
    <property type="match status" value="1"/>
</dbReference>
<dbReference type="HAMAP" id="MF_01820">
    <property type="entry name" value="GTPase_RsgA"/>
    <property type="match status" value="1"/>
</dbReference>
<feature type="domain" description="EngC GTPase" evidence="11">
    <location>
        <begin position="73"/>
        <end position="218"/>
    </location>
</feature>
<evidence type="ECO:0000256" key="2">
    <source>
        <dbReference type="ARBA" id="ARBA00022517"/>
    </source>
</evidence>
<dbReference type="PANTHER" id="PTHR32120">
    <property type="entry name" value="SMALL RIBOSOMAL SUBUNIT BIOGENESIS GTPASE RSGA"/>
    <property type="match status" value="1"/>
</dbReference>
<keyword evidence="14" id="KW-1185">Reference proteome</keyword>
<dbReference type="EMBL" id="CP011307">
    <property type="protein sequence ID" value="ALP94022.1"/>
    <property type="molecule type" value="Genomic_DNA"/>
</dbReference>
<dbReference type="GO" id="GO:0003924">
    <property type="term" value="F:GTPase activity"/>
    <property type="evidence" value="ECO:0007669"/>
    <property type="project" value="UniProtKB-UniRule"/>
</dbReference>
<feature type="binding site" evidence="10">
    <location>
        <begin position="162"/>
        <end position="170"/>
    </location>
    <ligand>
        <name>GTP</name>
        <dbReference type="ChEBI" id="CHEBI:37565"/>
    </ligand>
</feature>
<sequence length="298" mass="32963">MDEGIILKALSGFYYVYDGTGDLVTCRARGKFRHQKITPLVGDRVRFTRLSGGEGALDEIFPRKNQFQRPAVANIDQLVIVVSGAIPITDPFLIDRVAAIADSKEGCESLICINKCDLDAADMLYQIYTAAGFHTLRVSAETGEGIQELSAAIAGKVSAFTGNSGVGKSSILNALDSDFHLQVGEVSEKLGRGRHTTRHVELYRLRNGAIVADTPGFSSFDTERMESLRKESLAHAFREFRPYLGMCRYAGCAHVKEKDCAILQALSEGKIPPSRHESYVRLYEQAREIKDWERVTKP</sequence>
<reference evidence="14" key="2">
    <citation type="submission" date="2015-04" db="EMBL/GenBank/DDBJ databases">
        <title>A butyrogenic pathway from the amino acid lysine in a human gut commensal.</title>
        <authorList>
            <person name="de Vos W.M."/>
            <person name="Bui N.T.P."/>
            <person name="Plugge C.M."/>
            <person name="Ritari J."/>
        </authorList>
    </citation>
    <scope>NUCLEOTIDE SEQUENCE [LARGE SCALE GENOMIC DNA]</scope>
    <source>
        <strain evidence="14">AF211</strain>
    </source>
</reference>
<dbReference type="GO" id="GO:0046872">
    <property type="term" value="F:metal ion binding"/>
    <property type="evidence" value="ECO:0007669"/>
    <property type="project" value="UniProtKB-KW"/>
</dbReference>
<dbReference type="CDD" id="cd01854">
    <property type="entry name" value="YjeQ_EngC"/>
    <property type="match status" value="1"/>
</dbReference>
<keyword evidence="3 10" id="KW-0479">Metal-binding</keyword>
<evidence type="ECO:0000256" key="6">
    <source>
        <dbReference type="ARBA" id="ARBA00022801"/>
    </source>
</evidence>
<evidence type="ECO:0000256" key="9">
    <source>
        <dbReference type="ARBA" id="ARBA00023134"/>
    </source>
</evidence>
<keyword evidence="7 10" id="KW-0862">Zinc</keyword>
<evidence type="ECO:0000313" key="14">
    <source>
        <dbReference type="Proteomes" id="UP000064844"/>
    </source>
</evidence>